<dbReference type="Pfam" id="PF17820">
    <property type="entry name" value="PDZ_6"/>
    <property type="match status" value="1"/>
</dbReference>
<comment type="caution">
    <text evidence="2">The sequence shown here is derived from an EMBL/GenBank/DDBJ whole genome shotgun (WGS) entry which is preliminary data.</text>
</comment>
<dbReference type="InterPro" id="IPR021109">
    <property type="entry name" value="Peptidase_aspartic_dom_sf"/>
</dbReference>
<gene>
    <name evidence="2" type="ORF">EJV47_17540</name>
</gene>
<proteinExistence type="predicted"/>
<accession>A0A431TZ38</accession>
<dbReference type="PROSITE" id="PS50106">
    <property type="entry name" value="PDZ"/>
    <property type="match status" value="1"/>
</dbReference>
<protein>
    <recommendedName>
        <fullName evidence="1">PDZ domain-containing protein</fullName>
    </recommendedName>
</protein>
<organism evidence="2 3">
    <name type="scientific">Hymenobacter gummosus</name>
    <dbReference type="NCBI Taxonomy" id="1776032"/>
    <lineage>
        <taxon>Bacteria</taxon>
        <taxon>Pseudomonadati</taxon>
        <taxon>Bacteroidota</taxon>
        <taxon>Cytophagia</taxon>
        <taxon>Cytophagales</taxon>
        <taxon>Hymenobacteraceae</taxon>
        <taxon>Hymenobacter</taxon>
    </lineage>
</organism>
<name>A0A431TZ38_9BACT</name>
<dbReference type="SMART" id="SM00228">
    <property type="entry name" value="PDZ"/>
    <property type="match status" value="1"/>
</dbReference>
<dbReference type="AlphaFoldDB" id="A0A431TZ38"/>
<dbReference type="InterPro" id="IPR041489">
    <property type="entry name" value="PDZ_6"/>
</dbReference>
<dbReference type="EMBL" id="RXOF01000011">
    <property type="protein sequence ID" value="RTQ47724.1"/>
    <property type="molecule type" value="Genomic_DNA"/>
</dbReference>
<reference evidence="2 3" key="1">
    <citation type="submission" date="2018-12" db="EMBL/GenBank/DDBJ databases">
        <title>Hymenobacter gummosus sp. nov., isolated from a spring.</title>
        <authorList>
            <person name="Nie L."/>
        </authorList>
    </citation>
    <scope>NUCLEOTIDE SEQUENCE [LARGE SCALE GENOMIC DNA]</scope>
    <source>
        <strain evidence="2 3">KCTC 52166</strain>
    </source>
</reference>
<dbReference type="Gene3D" id="2.40.70.10">
    <property type="entry name" value="Acid Proteases"/>
    <property type="match status" value="2"/>
</dbReference>
<evidence type="ECO:0000313" key="2">
    <source>
        <dbReference type="EMBL" id="RTQ47724.1"/>
    </source>
</evidence>
<dbReference type="Pfam" id="PF13650">
    <property type="entry name" value="Asp_protease_2"/>
    <property type="match status" value="1"/>
</dbReference>
<evidence type="ECO:0000313" key="3">
    <source>
        <dbReference type="Proteomes" id="UP000282184"/>
    </source>
</evidence>
<dbReference type="OrthoDB" id="3521766at2"/>
<dbReference type="Gene3D" id="2.30.42.10">
    <property type="match status" value="1"/>
</dbReference>
<dbReference type="InterPro" id="IPR036034">
    <property type="entry name" value="PDZ_sf"/>
</dbReference>
<evidence type="ECO:0000259" key="1">
    <source>
        <dbReference type="PROSITE" id="PS50106"/>
    </source>
</evidence>
<keyword evidence="3" id="KW-1185">Reference proteome</keyword>
<dbReference type="Proteomes" id="UP000282184">
    <property type="component" value="Unassembled WGS sequence"/>
</dbReference>
<sequence>MAAPLPICSFLRGRTWLLWGLLWALGSGLVQAQPARPRFQLRHSRAAAVRLHFELQRNLIVLPVRLNGRGPYYFMLDTGVGTSLITDARLRDSLNLTLGQRYLVAGAGEEAPLVAFQTDSVRVDLGAEAGKIVAPSLSLLLLSDDVFDLSRYVGRPIHGILGADVFRSFAVEVLTEDQVLVFHRPERFRAPRGRRWVGLPLEIEGDKSYIHTQVAVNDSVQLPLRLVLDTGAGHALSIETGSDRRLTVPPRRLRTHLGRGLSGDIHGYLGRVTGMQLGQYYVKAPVTSFPDEAAVRARADAPRNGNLGFELLKRFSVVIDYPHNRLWLKPNKLFRDPFEHDMCGIDLLAGGPEYRRYTIQRVEPGSPAALANLQAQDELLSINLVSVSSMSLTQITRLLHSADGKQLIIFVRRADGDLFVTRLTLKRQI</sequence>
<dbReference type="InterPro" id="IPR001478">
    <property type="entry name" value="PDZ"/>
</dbReference>
<feature type="domain" description="PDZ" evidence="1">
    <location>
        <begin position="344"/>
        <end position="414"/>
    </location>
</feature>
<dbReference type="SUPFAM" id="SSF50156">
    <property type="entry name" value="PDZ domain-like"/>
    <property type="match status" value="1"/>
</dbReference>